<protein>
    <submittedName>
        <fullName evidence="2">Uncharacterized protein</fullName>
    </submittedName>
</protein>
<keyword evidence="3" id="KW-1185">Reference proteome</keyword>
<evidence type="ECO:0000256" key="1">
    <source>
        <dbReference type="SAM" id="MobiDB-lite"/>
    </source>
</evidence>
<evidence type="ECO:0000313" key="2">
    <source>
        <dbReference type="Ensembl" id="ENSCSRP00000016028.1"/>
    </source>
</evidence>
<reference evidence="2" key="2">
    <citation type="submission" date="2025-09" db="UniProtKB">
        <authorList>
            <consortium name="Ensembl"/>
        </authorList>
    </citation>
    <scope>IDENTIFICATION</scope>
</reference>
<organism evidence="2 3">
    <name type="scientific">Chelydra serpentina</name>
    <name type="common">Snapping turtle</name>
    <name type="synonym">Testudo serpentina</name>
    <dbReference type="NCBI Taxonomy" id="8475"/>
    <lineage>
        <taxon>Eukaryota</taxon>
        <taxon>Metazoa</taxon>
        <taxon>Chordata</taxon>
        <taxon>Craniata</taxon>
        <taxon>Vertebrata</taxon>
        <taxon>Euteleostomi</taxon>
        <taxon>Archelosauria</taxon>
        <taxon>Testudinata</taxon>
        <taxon>Testudines</taxon>
        <taxon>Cryptodira</taxon>
        <taxon>Durocryptodira</taxon>
        <taxon>Americhelydia</taxon>
        <taxon>Chelydroidea</taxon>
        <taxon>Chelydridae</taxon>
        <taxon>Chelydra</taxon>
    </lineage>
</organism>
<reference evidence="2" key="1">
    <citation type="submission" date="2025-08" db="UniProtKB">
        <authorList>
            <consortium name="Ensembl"/>
        </authorList>
    </citation>
    <scope>IDENTIFICATION</scope>
</reference>
<dbReference type="Proteomes" id="UP000694403">
    <property type="component" value="Unplaced"/>
</dbReference>
<feature type="compositionally biased region" description="Polar residues" evidence="1">
    <location>
        <begin position="1"/>
        <end position="15"/>
    </location>
</feature>
<accession>A0A8C3SME0</accession>
<dbReference type="AlphaFoldDB" id="A0A8C3SME0"/>
<dbReference type="Ensembl" id="ENSCSRT00000016724.1">
    <property type="protein sequence ID" value="ENSCSRP00000016028.1"/>
    <property type="gene ID" value="ENSCSRG00000012258.1"/>
</dbReference>
<name>A0A8C3SME0_CHESE</name>
<evidence type="ECO:0000313" key="3">
    <source>
        <dbReference type="Proteomes" id="UP000694403"/>
    </source>
</evidence>
<sequence>MTMTANKNASATNRAGGSKVPQDTLDRQLCCTLPRPQASPLKLPLAAIHHQRELQGWHLGWGQHAEQSPLAAPMHKSWRRDMLLLLGAMQNSPRPCSLARVPEWGKPQTPLPSGSLRARLKWLVGRMRAASHSSPTPVLGKG</sequence>
<proteinExistence type="predicted"/>
<feature type="region of interest" description="Disordered" evidence="1">
    <location>
        <begin position="1"/>
        <end position="23"/>
    </location>
</feature>